<evidence type="ECO:0000256" key="2">
    <source>
        <dbReference type="SAM" id="SignalP"/>
    </source>
</evidence>
<feature type="region of interest" description="Disordered" evidence="1">
    <location>
        <begin position="248"/>
        <end position="271"/>
    </location>
</feature>
<evidence type="ECO:0000256" key="1">
    <source>
        <dbReference type="SAM" id="MobiDB-lite"/>
    </source>
</evidence>
<dbReference type="RefSeq" id="WP_111358647.1">
    <property type="nucleotide sequence ID" value="NZ_NHSK01000092.1"/>
</dbReference>
<reference evidence="3 4" key="1">
    <citation type="submission" date="2017-07" db="EMBL/GenBank/DDBJ databases">
        <title>Draft Genome Sequences of Select Purple Nonsulfur Bacteria.</title>
        <authorList>
            <person name="Lasarre B."/>
            <person name="Mckinlay J.B."/>
        </authorList>
    </citation>
    <scope>NUCLEOTIDE SEQUENCE [LARGE SCALE GENOMIC DNA]</scope>
    <source>
        <strain evidence="3 4">DSM 11907</strain>
    </source>
</reference>
<accession>A0A327KC65</accession>
<dbReference type="AlphaFoldDB" id="A0A327KC65"/>
<proteinExistence type="predicted"/>
<evidence type="ECO:0000313" key="3">
    <source>
        <dbReference type="EMBL" id="RAI35731.1"/>
    </source>
</evidence>
<feature type="chain" id="PRO_5016250315" evidence="2">
    <location>
        <begin position="20"/>
        <end position="271"/>
    </location>
</feature>
<dbReference type="EMBL" id="NPEU01000247">
    <property type="protein sequence ID" value="RAI35731.1"/>
    <property type="molecule type" value="Genomic_DNA"/>
</dbReference>
<gene>
    <name evidence="3" type="ORF">CH338_18755</name>
</gene>
<feature type="signal peptide" evidence="2">
    <location>
        <begin position="1"/>
        <end position="19"/>
    </location>
</feature>
<dbReference type="Proteomes" id="UP000248863">
    <property type="component" value="Unassembled WGS sequence"/>
</dbReference>
<organism evidence="3 4">
    <name type="scientific">Rhodoplanes elegans</name>
    <dbReference type="NCBI Taxonomy" id="29408"/>
    <lineage>
        <taxon>Bacteria</taxon>
        <taxon>Pseudomonadati</taxon>
        <taxon>Pseudomonadota</taxon>
        <taxon>Alphaproteobacteria</taxon>
        <taxon>Hyphomicrobiales</taxon>
        <taxon>Nitrobacteraceae</taxon>
        <taxon>Rhodoplanes</taxon>
    </lineage>
</organism>
<name>A0A327KC65_9BRAD</name>
<sequence>MRLVLFILLWACVTAGAGAAERSVWTHNGSLVYLVADGAERTFRYIEPRAGLVEAGAARDAVLFAGRVEGRRYVGSATLFRPNCGTFTYPVSGTIRNDDRQVVLKGEAPRIGPDCRPQGTRTDTLSFDYVGLRDVDAAPAAASFPPAFRGYWQLARPTGGACPRPRLSLTSGVIQIGATSWKGWESGCDLVRIDVAATPSADGQVTLRVEMACFVEATSYKSREVWQLRQVAGRPLLVGATIKTWDHRDESGATLPNDDEPGIDVYTKCDP</sequence>
<comment type="caution">
    <text evidence="3">The sequence shown here is derived from an EMBL/GenBank/DDBJ whole genome shotgun (WGS) entry which is preliminary data.</text>
</comment>
<evidence type="ECO:0000313" key="4">
    <source>
        <dbReference type="Proteomes" id="UP000248863"/>
    </source>
</evidence>
<keyword evidence="4" id="KW-1185">Reference proteome</keyword>
<dbReference type="OrthoDB" id="8611435at2"/>
<keyword evidence="2" id="KW-0732">Signal</keyword>
<protein>
    <submittedName>
        <fullName evidence="3">Uncharacterized protein</fullName>
    </submittedName>
</protein>